<reference evidence="2" key="1">
    <citation type="journal article" date="2019" name="Int. J. Syst. Evol. Microbiol.">
        <title>The Global Catalogue of Microorganisms (GCM) 10K type strain sequencing project: providing services to taxonomists for standard genome sequencing and annotation.</title>
        <authorList>
            <consortium name="The Broad Institute Genomics Platform"/>
            <consortium name="The Broad Institute Genome Sequencing Center for Infectious Disease"/>
            <person name="Wu L."/>
            <person name="Ma J."/>
        </authorList>
    </citation>
    <scope>NUCLEOTIDE SEQUENCE [LARGE SCALE GENOMIC DNA]</scope>
    <source>
        <strain evidence="2">CCTCC AB 2013263</strain>
    </source>
</reference>
<organism evidence="1 2">
    <name type="scientific">Deinococcus antarcticus</name>
    <dbReference type="NCBI Taxonomy" id="1298767"/>
    <lineage>
        <taxon>Bacteria</taxon>
        <taxon>Thermotogati</taxon>
        <taxon>Deinococcota</taxon>
        <taxon>Deinococci</taxon>
        <taxon>Deinococcales</taxon>
        <taxon>Deinococcaceae</taxon>
        <taxon>Deinococcus</taxon>
    </lineage>
</organism>
<evidence type="ECO:0000313" key="2">
    <source>
        <dbReference type="Proteomes" id="UP001595748"/>
    </source>
</evidence>
<gene>
    <name evidence="1" type="ORF">ACFOPQ_02585</name>
</gene>
<dbReference type="EMBL" id="JBHRZF010000025">
    <property type="protein sequence ID" value="MFC3859649.1"/>
    <property type="molecule type" value="Genomic_DNA"/>
</dbReference>
<keyword evidence="2" id="KW-1185">Reference proteome</keyword>
<dbReference type="InterPro" id="IPR013078">
    <property type="entry name" value="His_Pase_superF_clade-1"/>
</dbReference>
<dbReference type="Proteomes" id="UP001595748">
    <property type="component" value="Unassembled WGS sequence"/>
</dbReference>
<comment type="caution">
    <text evidence="1">The sequence shown here is derived from an EMBL/GenBank/DDBJ whole genome shotgun (WGS) entry which is preliminary data.</text>
</comment>
<dbReference type="InterPro" id="IPR029033">
    <property type="entry name" value="His_PPase_superfam"/>
</dbReference>
<dbReference type="Pfam" id="PF00300">
    <property type="entry name" value="His_Phos_1"/>
    <property type="match status" value="1"/>
</dbReference>
<evidence type="ECO:0000313" key="1">
    <source>
        <dbReference type="EMBL" id="MFC3859649.1"/>
    </source>
</evidence>
<sequence>MTRTLHLIKHGKPFIIPGVPAHEWNLASDALDGLPALTERLNPLPGIVISSEEPKAKATAQALAAALNVRHRPMLGLHEHLRYTNEYTSTEEFQARFQRFFAAPDLVVVGEESARDALTRFRNAVNAVMQANAQENVAIVSHGTVISLLVAEANGLDPFPLWQSLKLLDAVSVEWPTLKLL</sequence>
<name>A0ABV8A2X9_9DEIO</name>
<proteinExistence type="predicted"/>
<dbReference type="SUPFAM" id="SSF53254">
    <property type="entry name" value="Phosphoglycerate mutase-like"/>
    <property type="match status" value="1"/>
</dbReference>
<protein>
    <submittedName>
        <fullName evidence="1">Histidine phosphatase family protein</fullName>
    </submittedName>
</protein>
<dbReference type="RefSeq" id="WP_380075811.1">
    <property type="nucleotide sequence ID" value="NZ_JBHRZF010000025.1"/>
</dbReference>
<accession>A0ABV8A2X9</accession>
<dbReference type="Gene3D" id="3.40.50.1240">
    <property type="entry name" value="Phosphoglycerate mutase-like"/>
    <property type="match status" value="1"/>
</dbReference>